<dbReference type="InterPro" id="IPR013111">
    <property type="entry name" value="EGF_extracell"/>
</dbReference>
<dbReference type="PROSITE" id="PS01186">
    <property type="entry name" value="EGF_2"/>
    <property type="match status" value="2"/>
</dbReference>
<evidence type="ECO:0000256" key="10">
    <source>
        <dbReference type="SAM" id="Phobius"/>
    </source>
</evidence>
<dbReference type="GO" id="GO:0015295">
    <property type="term" value="F:solute:proton symporter activity"/>
    <property type="evidence" value="ECO:0007669"/>
    <property type="project" value="TreeGrafter"/>
</dbReference>
<evidence type="ECO:0000256" key="5">
    <source>
        <dbReference type="ARBA" id="ARBA00022989"/>
    </source>
</evidence>
<comment type="caution">
    <text evidence="12">The sequence shown here is derived from an EMBL/GenBank/DDBJ whole genome shotgun (WGS) entry which is preliminary data.</text>
</comment>
<dbReference type="EMBL" id="VLTO01000010">
    <property type="protein sequence ID" value="KAA0176048.1"/>
    <property type="molecule type" value="Genomic_DNA"/>
</dbReference>
<evidence type="ECO:0000256" key="1">
    <source>
        <dbReference type="ARBA" id="ARBA00004651"/>
    </source>
</evidence>
<feature type="compositionally biased region" description="Polar residues" evidence="9">
    <location>
        <begin position="431"/>
        <end position="442"/>
    </location>
</feature>
<feature type="transmembrane region" description="Helical" evidence="10">
    <location>
        <begin position="139"/>
        <end position="160"/>
    </location>
</feature>
<dbReference type="SMART" id="SM00181">
    <property type="entry name" value="EGF"/>
    <property type="match status" value="4"/>
</dbReference>
<dbReference type="PANTHER" id="PTHR30003">
    <property type="entry name" value="L-LACTATE PERMEASE"/>
    <property type="match status" value="1"/>
</dbReference>
<evidence type="ECO:0000313" key="12">
    <source>
        <dbReference type="EMBL" id="KAA0176048.1"/>
    </source>
</evidence>
<accession>A0A5A8EFK8</accession>
<evidence type="ECO:0000313" key="13">
    <source>
        <dbReference type="Proteomes" id="UP000322899"/>
    </source>
</evidence>
<dbReference type="GO" id="GO:0005886">
    <property type="term" value="C:plasma membrane"/>
    <property type="evidence" value="ECO:0007669"/>
    <property type="project" value="UniProtKB-SubCell"/>
</dbReference>
<dbReference type="PROSITE" id="PS00022">
    <property type="entry name" value="EGF_1"/>
    <property type="match status" value="3"/>
</dbReference>
<keyword evidence="5 10" id="KW-1133">Transmembrane helix</keyword>
<feature type="transmembrane region" description="Helical" evidence="10">
    <location>
        <begin position="70"/>
        <end position="93"/>
    </location>
</feature>
<keyword evidence="3" id="KW-1003">Cell membrane</keyword>
<dbReference type="InterPro" id="IPR003804">
    <property type="entry name" value="Lactate_perm"/>
</dbReference>
<dbReference type="PROSITE" id="PS50026">
    <property type="entry name" value="EGF_3"/>
    <property type="match status" value="2"/>
</dbReference>
<dbReference type="Pfam" id="PF02652">
    <property type="entry name" value="Lactate_perm"/>
    <property type="match status" value="2"/>
</dbReference>
<protein>
    <recommendedName>
        <fullName evidence="11">EGF-like domain-containing protein</fullName>
    </recommendedName>
</protein>
<feature type="transmembrane region" description="Helical" evidence="10">
    <location>
        <begin position="501"/>
        <end position="518"/>
    </location>
</feature>
<dbReference type="Gene3D" id="2.60.120.260">
    <property type="entry name" value="Galactose-binding domain-like"/>
    <property type="match status" value="1"/>
</dbReference>
<keyword evidence="4 10" id="KW-0812">Transmembrane</keyword>
<feature type="region of interest" description="Disordered" evidence="9">
    <location>
        <begin position="280"/>
        <end position="376"/>
    </location>
</feature>
<feature type="transmembrane region" description="Helical" evidence="10">
    <location>
        <begin position="38"/>
        <end position="58"/>
    </location>
</feature>
<comment type="subcellular location">
    <subcellularLocation>
        <location evidence="1">Cell membrane</location>
        <topology evidence="1">Multi-pass membrane protein</topology>
    </subcellularLocation>
</comment>
<keyword evidence="6 10" id="KW-0472">Membrane</keyword>
<name>A0A5A8EFK8_CAFRO</name>
<feature type="compositionally biased region" description="Low complexity" evidence="9">
    <location>
        <begin position="291"/>
        <end position="308"/>
    </location>
</feature>
<dbReference type="GO" id="GO:0015129">
    <property type="term" value="F:lactate transmembrane transporter activity"/>
    <property type="evidence" value="ECO:0007669"/>
    <property type="project" value="InterPro"/>
</dbReference>
<feature type="disulfide bond" evidence="8">
    <location>
        <begin position="4381"/>
        <end position="4390"/>
    </location>
</feature>
<reference evidence="12 13" key="1">
    <citation type="submission" date="2019-07" db="EMBL/GenBank/DDBJ databases">
        <title>Genomes of Cafeteria roenbergensis.</title>
        <authorList>
            <person name="Fischer M.G."/>
            <person name="Hackl T."/>
            <person name="Roman M."/>
        </authorList>
    </citation>
    <scope>NUCLEOTIDE SEQUENCE [LARGE SCALE GENOMIC DNA]</scope>
    <source>
        <strain evidence="12 13">E4-10P</strain>
    </source>
</reference>
<feature type="transmembrane region" description="Helical" evidence="10">
    <location>
        <begin position="14"/>
        <end position="33"/>
    </location>
</feature>
<dbReference type="Proteomes" id="UP000322899">
    <property type="component" value="Unassembled WGS sequence"/>
</dbReference>
<sequence>MVDFVHNAAPVDSLGVSFVLAVLPLAVLFVAVIKLKVIVAAILALATALLVATLAYRMPVDMAFLAAAEGAIVGFFPIGYIVLTALFIYDLAVATSAIARQRDFLKTLTSDKRLLALLIALFFGGFIEGAAGFSTPVALATAVLAGVGFNAVEAGGLALLSNTMPVAFGAVGTPVTALAGVVGIPIAVLTRAVGRLQLLPSLLLPFWIACAAAGSLRRGLEVWPACLLTALVYTGSRTILTEFVGPQPVAVVASLASMGALIGLLYSGWRPKYPMAPSDSERLAEARGPDAARAAPAKSEASAATASPAEHDRRAESKGAVAVELSSAGAMASESRGAARNEGTPAGTEASGANGEPVADDTTDDAPSSPSFVAKVQRSLRRGSGLDVSSITAVIFPDATEPAADGEPWSGSADAIARATTLQRNLAIAKSNGSGSTQSSAHASDVGLDDAEAGGAKPEAVLAKECDAGSSAGAVAAARHVESAAAKRCHTSSSAMDQVRAWSVWLVVAVLVIVWALAPVQQGLSFATVVTPLAGLDRRIGRVAPDGTVLPQRAIVTLPFLGATGTCLLLSALISAPILGASVPLLGRTLVGTVRRVALSLVTIATLLALAFVIRRSGADGTLGLAFAETGPAFPFVAPIVGWLGVALTGSATSSNVLFGTLQKVAAQALGLDPIVTIAASAAGGPLGGMVSLQSVVVAVVATQGLQGAGEGALSVKAQDSTKPTATVQPVVRATDAQALSVNLFGDAVISGLSDDTSATADLVVTLGAAGGDSGQLTGLTLSAPCTSGFKELDSPGCVVTGSSGGTIPSGNAGSRSLVLTVTDEAANAQDYPFTLMIRPQPSLAFSGTDAAAGTSTLTVTWTAAVASWADQSNLNLVGITCVALTTSDSGATYSGTCTADGSTAAPQASITTTTSLDTGASVGAAATFTYSPELTAVALLQEKTGGGDHSTTAMVGPSSNISPKRNIEVKFTFSGNMQGFDATDLTVDAGSLTGVSVVPDTAAATEDTAWYFVLTLPDATDTDIVLTLALTGSTVTFTAAGSLNVQTVRLDMTPPSITVGAAPQYRATSLQAFSQALATGASTFQVTDTTDDAKSNTLTLSLVALSAGGLEAAAACSSFEHTGAGVPTCIISGTDASDVIPSGNEADRTFTLRATDTAGNYAEDTITVRVRPQPSLAFSGTDAAAGTSTLTVTWTAAVASWADQSNLNLVGITCVALTTSDSGATYSGTCTADGSTAAPQASITTTTSLDTGASVGAAATFTYSPELTAVALLQEKTGGGDHSTTAMVGPSSNISPKRNIEVKFTFSGNMQGFDATDLTVDAGSLTGVSVVPDTAAATEDTAWYFVLTLPDATDTDIVLTLALTGSTVTFTAAGSLNVQTVRLDMTPPSITVGAAPQYRATSLQAFSQALATGASTFQVTDTTDDAKSNTLTLSLVELSAGGLEAAAACSSFEHTGAGVPTCIISGTDASDVIPSGNEADRTFTLRATDTAGNYAEDTITVRVRPQPSLAFSGTDAAAGTSTLTVTWTAAVASWADQSNLNLVGITCVALTTSDSGATYSGTCTADGSTAAPQASITTTTSLDTGASVGAAATFTYSPELTAVALLQEKTGGGDHSTTAMVGPSSNISPKRNIEVKFTFSGNMQGFDATDLTVDAGSLTGVSVVPDTAAATEDTAWYFVLTLPDATDTDIVLTLALTGSTVTFTAAGSLNVQTVRLDMTPPSITVGAAPQYRATSLQAFSQALATGASTFQVTDTTDDAKSNTLTLSLVALSAGGLEAAAACSSFEHTGAGVPTCIISGTDASDVIPSGNEADRTFTLRATDTAGNYAEDTITVRVRPQPSLAFSGTDAAAGTSTLTVTWTAAVASWADQSNLNLVGITCVALTTSDSGATYSGTCTADGSTAAPQASITTTTSLDTGASVGAAATFTYSPELTAVALLQEKTGGGDHSTTAMVGPSSNISPKRNIEVKFTFSGNMQGFDATDLTVDAGSLTGVSVVPDTAAATEDTAWTVRLDMTPPSITVGAAPQYRATSLQAFSQALATGASTFQVTDTTDDAKSNTLTLSLVALSAGGLEAAAACSSFEHTGAGVPTCIISGTDASDVIPSGNEADRTFTLRATDTAGNYAEDTITVRVRPQPSLAFSGTDAAAAGTSTLTVTWTAAVASWADQSNLNLVGITCVALTTSDSGATYSGTCTADGSTAAPQASITTTTSLDTGASVGAAATFTYSPELTAVALLQEKTGGGDHSTTAMVGPSSNISPKRNIEVKFTFSGNMQGFDATDLTVDAGSLTGVSVVPDTAAATEDTAWYFVLTLPDATDTDIVLTLALDGPSATFTAAGSLNVQTVRLDMTPPSITVGAAPQYRATSLQAFSQALATGASTFQVTDTTDDAKSNTLTLSLVALSAGGLEAAAACSSFEHTGAGVPTCIISGTDASDVIPSGNEADRTFTLRATDTAGNYAEDTITVRVRPQPSLAFSGTDAAAGTSTLTVTWTAAVASWADQSNLNLVGITCVALTTSDSGATYSGTPELTAVALLQEKTGGGDHSTTAMVGPSSNISPKRNIEVKFTFSGNMQGFDATDLTVDAGSLTGVSVVPDTADATEDTAWYFVLTLPDATDTDIVLTLALTGSTVTFTAAGSLNVQTVRLDMTPPSITVGAAPQYRATSLQAFSQALATGASTFQVTDTTDDAKSNTLTLSLVALSAGGLEAAAACSSFEHTGAGVPTCIISGTDASDVIPSGNEADRTFTLRATDTAGNYAEDTITSNLNLVGITCVALTTSDSGATYSGTCTADGSTAAPQASITTTTSLDTGASVGAAATFTYSPKLTSMTVVDTFDAPLKGPGADIIKSQAVKVIAVFAGKMQGLSTGSLAGFADAAQVASIDPSSGVGTSFTFAVTLDDADSTTITLGLSAPTLAFTNAAAVSNSLTVWYDSTDPTVTAATIAAGEFHILATDDFAFSFTFVTAAGALHADASQAFAALEDTAPFQTADLTLTITGKTVSDASGLSLAGCTGAKFSSGCSIAGSAAGSIPAGESGDRTLVMEAVDLSGRASSAEFTLQIRVRPTLTLSTVDAKAGTYSITVDWSQAVSGFLTSHLTLQGLTCGSLTSSLADKRYSGDCIATGTHSTVGVSLAAALSGVSPTTELASQVTKPYTPELTAIELIDTDSPAAALRGLHENITPNLGIAIRFTFTGKMSGLTASDVNVAGDDSGVPTVAEPVASSEAKVHTFGITLDSADVATTISLPLGASDAPFSWTSASAETTVYYDVTAPTATLSASDFFLTDGSENQVLDIVTQVLASISDNISPTSRIILDASSDPDVSGVLSLSACSRSQHQVGCLIKGAAASNKIPPDNTGVSTITLLVEDEAGNSLELEFFLVRQAVIAFTADQSKLSKSGHFAPFNNPVGTRRSFSEDLSSICTSSSQPDDIVVTIALTDAAGAQSANCETVSGVTQSATPGPSISCNFDQQGTVRWSVVCSESLGDPENHADVPASTSGTWAIVEQKRPAVSASGTFYYLENAGNKLLSDEITFAISDTEDSDLRFVTVTREDCAVGKDQLGIGATPPATVTATVEADQCVITIVPAHPATEAPIGDFLQVLNAVTFTHVSDNPNRTLGVTITVNVTDDAGGEAGTPPSYALSQSSTIHFEITELNDELGLLVQSGASNESSLSLADTQLRMTEHPDDGKCLYDSNGDDVVIVIEDVDTIQDGRPGTAQLDDVGLKLLEWPGSGAMPDTELWSVVSQGDPATSPTTKTGSSLVPGSQEHFVFQQFKVCITPRGELGSAGVRRQTWQTLDFENLQPSEFSGFRPADKKYPLRFRASSPSGKNVREFTLWYQVTDVEHEKPHFFHPDAGVTNSEGIRSGFLGLQCSREFYRSSLQSPYTLQDSQLNVATGNIRADVAKVNLYREPAYTAGEAHHVVYAPIDFVHGMFNRKEIRTSTVVVDPDEIGSLVLSIRFLGEWTKAATPGNSTAMHAANETLAAGQESSLGGVFSNKTAFGFMMTHNSTHIVLTGAPQYGPEYNMSRALSEVSSPRSRRFGFSLVATHAVTGLVAERDFLVDIEVRGCMDIRGAYADGPNREFLPADSDFVMPPKSELAKYDDLAASGWRNPSGNFNPNATIPALCTFPPRAVATTETSTFALTGARTETTAAELESALKASPTDDNIEQARGFVALEVPPGAITEPIPIEVSGVTDDVALAVAPPKEDAIVTTDLTLKLGPCGQQFERSLQVCIFVGAAQPGRYFTIYHAPAVNCELPELGYAEFQPTSETSYNPATGKACGSISSFSIVSGVSLLIPQTSQLESRFLEAGGGCPRDCSGNGECLAYSKCSCFQGWTGYDCASRTCPAADAWAINLVAPKQSAECSNKGACNRITGECECEPGFEGSACQRMGCPSDCSGHGRCRYLADLPQVSSQKQLEYAWEGDRISTCMCDPGYGGPDCSVRMCPFGDDPASHCASNGFAKFKATLAVPISEAAASGSAYPGPGVTWAVQSASLVLEVAAKHGSQFTTRPVNGLLGAAAASEADVISGVESALQALPNFHVDDAVIVTDSLSAGGEIRQVSLEMAGYQNAGDMLSVSCPAPYGCAEPGCRPRYRQPLLSAEDVVGSDIALDALGIIKPPSSANGIAVKVSVASTATYAGAAVKTFEVTICPLVATSAAITETTGDCAVSVAQRPVPSSRALDKSAAVGMGAKIKFRSAAPADGAYNFYLIPGTCAVERIRPSGADRRSTECSSRGVCDRSTGMCKCFDEFEGDSCSLVPLTV</sequence>
<feature type="disulfide bond" evidence="8">
    <location>
        <begin position="4333"/>
        <end position="4342"/>
    </location>
</feature>
<evidence type="ECO:0000256" key="8">
    <source>
        <dbReference type="PROSITE-ProRule" id="PRU00076"/>
    </source>
</evidence>
<feature type="domain" description="EGF-like" evidence="11">
    <location>
        <begin position="4311"/>
        <end position="4343"/>
    </location>
</feature>
<feature type="transmembrane region" description="Helical" evidence="10">
    <location>
        <begin position="597"/>
        <end position="614"/>
    </location>
</feature>
<dbReference type="CDD" id="cd00055">
    <property type="entry name" value="EGF_Lam"/>
    <property type="match status" value="1"/>
</dbReference>
<feature type="compositionally biased region" description="Basic and acidic residues" evidence="9">
    <location>
        <begin position="280"/>
        <end position="290"/>
    </location>
</feature>
<feature type="disulfide bond" evidence="8">
    <location>
        <begin position="4315"/>
        <end position="4325"/>
    </location>
</feature>
<organism evidence="12 13">
    <name type="scientific">Cafeteria roenbergensis</name>
    <name type="common">Marine flagellate</name>
    <dbReference type="NCBI Taxonomy" id="33653"/>
    <lineage>
        <taxon>Eukaryota</taxon>
        <taxon>Sar</taxon>
        <taxon>Stramenopiles</taxon>
        <taxon>Bigyra</taxon>
        <taxon>Opalozoa</taxon>
        <taxon>Bicosoecida</taxon>
        <taxon>Cafeteriaceae</taxon>
        <taxon>Cafeteria</taxon>
    </lineage>
</organism>
<keyword evidence="8" id="KW-0245">EGF-like domain</keyword>
<comment type="caution">
    <text evidence="8">Lacks conserved residue(s) required for the propagation of feature annotation.</text>
</comment>
<feature type="domain" description="EGF-like" evidence="11">
    <location>
        <begin position="4354"/>
        <end position="4391"/>
    </location>
</feature>
<evidence type="ECO:0000256" key="6">
    <source>
        <dbReference type="ARBA" id="ARBA00023136"/>
    </source>
</evidence>
<evidence type="ECO:0000256" key="9">
    <source>
        <dbReference type="SAM" id="MobiDB-lite"/>
    </source>
</evidence>
<evidence type="ECO:0000259" key="11">
    <source>
        <dbReference type="PROSITE" id="PS50026"/>
    </source>
</evidence>
<dbReference type="InterPro" id="IPR002049">
    <property type="entry name" value="LE_dom"/>
</dbReference>
<feature type="transmembrane region" description="Helical" evidence="10">
    <location>
        <begin position="114"/>
        <end position="133"/>
    </location>
</feature>
<evidence type="ECO:0000256" key="3">
    <source>
        <dbReference type="ARBA" id="ARBA00022475"/>
    </source>
</evidence>
<feature type="transmembrane region" description="Helical" evidence="10">
    <location>
        <begin position="560"/>
        <end position="585"/>
    </location>
</feature>
<evidence type="ECO:0000256" key="7">
    <source>
        <dbReference type="ARBA" id="ARBA00023157"/>
    </source>
</evidence>
<dbReference type="OrthoDB" id="442731at2759"/>
<feature type="transmembrane region" description="Helical" evidence="10">
    <location>
        <begin position="246"/>
        <end position="266"/>
    </location>
</feature>
<gene>
    <name evidence="12" type="ORF">FNF27_02440</name>
</gene>
<dbReference type="PANTHER" id="PTHR30003:SF0">
    <property type="entry name" value="GLYCOLATE PERMEASE GLCA-RELATED"/>
    <property type="match status" value="1"/>
</dbReference>
<evidence type="ECO:0000256" key="2">
    <source>
        <dbReference type="ARBA" id="ARBA00022448"/>
    </source>
</evidence>
<evidence type="ECO:0000256" key="4">
    <source>
        <dbReference type="ARBA" id="ARBA00022692"/>
    </source>
</evidence>
<feature type="region of interest" description="Disordered" evidence="9">
    <location>
        <begin position="430"/>
        <end position="452"/>
    </location>
</feature>
<dbReference type="Gene3D" id="2.10.25.10">
    <property type="entry name" value="Laminin"/>
    <property type="match status" value="2"/>
</dbReference>
<feature type="transmembrane region" description="Helical" evidence="10">
    <location>
        <begin position="167"/>
        <end position="190"/>
    </location>
</feature>
<keyword evidence="2" id="KW-0813">Transport</keyword>
<keyword evidence="7 8" id="KW-1015">Disulfide bond</keyword>
<dbReference type="Pfam" id="PF07974">
    <property type="entry name" value="EGF_2"/>
    <property type="match status" value="1"/>
</dbReference>
<dbReference type="InterPro" id="IPR000742">
    <property type="entry name" value="EGF"/>
</dbReference>
<proteinExistence type="predicted"/>